<feature type="compositionally biased region" description="Gly residues" evidence="1">
    <location>
        <begin position="163"/>
        <end position="188"/>
    </location>
</feature>
<name>A0A1I8A846_9BILA</name>
<feature type="signal peptide" evidence="2">
    <location>
        <begin position="1"/>
        <end position="19"/>
    </location>
</feature>
<keyword evidence="2" id="KW-0732">Signal</keyword>
<sequence>MRWTLLPLLVLLGLSSAFGKIGEGVVSSVIGGGVAPEAEDGAALGEGVSLDDGGIGHGVRVARQIGAGVGFGGNGGIGSGVQPGWGGARGPIGSGVQPAHPIQWNNGGIGSGVQPAHPAQWNGGGFGNGPQPARPVQWNGGGRMGGNFNQGGQFGGNAGVRGGQFGANGGLRGSGSIQGGNQWGGRGQAWGRPTANNWYGGRGGFGLNRWG</sequence>
<accession>A0A1I8A846</accession>
<proteinExistence type="predicted"/>
<evidence type="ECO:0000313" key="4">
    <source>
        <dbReference type="WBParaSite" id="L893_g33801.t1"/>
    </source>
</evidence>
<dbReference type="AlphaFoldDB" id="A0A1I8A846"/>
<evidence type="ECO:0000256" key="1">
    <source>
        <dbReference type="SAM" id="MobiDB-lite"/>
    </source>
</evidence>
<organism evidence="3 4">
    <name type="scientific">Steinernema glaseri</name>
    <dbReference type="NCBI Taxonomy" id="37863"/>
    <lineage>
        <taxon>Eukaryota</taxon>
        <taxon>Metazoa</taxon>
        <taxon>Ecdysozoa</taxon>
        <taxon>Nematoda</taxon>
        <taxon>Chromadorea</taxon>
        <taxon>Rhabditida</taxon>
        <taxon>Tylenchina</taxon>
        <taxon>Panagrolaimomorpha</taxon>
        <taxon>Strongyloidoidea</taxon>
        <taxon>Steinernematidae</taxon>
        <taxon>Steinernema</taxon>
    </lineage>
</organism>
<evidence type="ECO:0000256" key="2">
    <source>
        <dbReference type="SAM" id="SignalP"/>
    </source>
</evidence>
<reference evidence="4" key="1">
    <citation type="submission" date="2016-11" db="UniProtKB">
        <authorList>
            <consortium name="WormBaseParasite"/>
        </authorList>
    </citation>
    <scope>IDENTIFICATION</scope>
</reference>
<keyword evidence="3" id="KW-1185">Reference proteome</keyword>
<dbReference type="Proteomes" id="UP000095287">
    <property type="component" value="Unplaced"/>
</dbReference>
<dbReference type="WBParaSite" id="L893_g33801.t1">
    <property type="protein sequence ID" value="L893_g33801.t1"/>
    <property type="gene ID" value="L893_g33801"/>
</dbReference>
<feature type="region of interest" description="Disordered" evidence="1">
    <location>
        <begin position="114"/>
        <end position="133"/>
    </location>
</feature>
<feature type="chain" id="PRO_5009314309" evidence="2">
    <location>
        <begin position="20"/>
        <end position="211"/>
    </location>
</feature>
<evidence type="ECO:0000313" key="3">
    <source>
        <dbReference type="Proteomes" id="UP000095287"/>
    </source>
</evidence>
<feature type="region of interest" description="Disordered" evidence="1">
    <location>
        <begin position="163"/>
        <end position="195"/>
    </location>
</feature>
<protein>
    <submittedName>
        <fullName evidence="4">Glycine-rich cell wall structural protein</fullName>
    </submittedName>
</protein>